<accession>A0A1I5HAT4</accession>
<dbReference type="Gene3D" id="3.10.450.40">
    <property type="match status" value="1"/>
</dbReference>
<organism evidence="3 4">
    <name type="scientific">Cohaesibacter marisflavi</name>
    <dbReference type="NCBI Taxonomy" id="655353"/>
    <lineage>
        <taxon>Bacteria</taxon>
        <taxon>Pseudomonadati</taxon>
        <taxon>Pseudomonadota</taxon>
        <taxon>Alphaproteobacteria</taxon>
        <taxon>Hyphomicrobiales</taxon>
        <taxon>Cohaesibacteraceae</taxon>
    </lineage>
</organism>
<dbReference type="AlphaFoldDB" id="A0A1I5HAT4"/>
<feature type="compositionally biased region" description="Basic residues" evidence="1">
    <location>
        <begin position="1"/>
        <end position="10"/>
    </location>
</feature>
<proteinExistence type="predicted"/>
<name>A0A1I5HAT4_9HYPH</name>
<evidence type="ECO:0000313" key="4">
    <source>
        <dbReference type="Proteomes" id="UP000199236"/>
    </source>
</evidence>
<dbReference type="Proteomes" id="UP000199236">
    <property type="component" value="Unassembled WGS sequence"/>
</dbReference>
<feature type="region of interest" description="Disordered" evidence="1">
    <location>
        <begin position="1"/>
        <end position="21"/>
    </location>
</feature>
<evidence type="ECO:0000256" key="1">
    <source>
        <dbReference type="SAM" id="MobiDB-lite"/>
    </source>
</evidence>
<gene>
    <name evidence="3" type="ORF">SAMN04488056_106124</name>
</gene>
<reference evidence="3 4" key="1">
    <citation type="submission" date="2016-10" db="EMBL/GenBank/DDBJ databases">
        <authorList>
            <person name="de Groot N.N."/>
        </authorList>
    </citation>
    <scope>NUCLEOTIDE SEQUENCE [LARGE SCALE GENOMIC DNA]</scope>
    <source>
        <strain evidence="3 4">CGMCC 1.9157</strain>
    </source>
</reference>
<protein>
    <recommendedName>
        <fullName evidence="2">IraD/Gp25-like domain-containing protein</fullName>
    </recommendedName>
</protein>
<dbReference type="InterPro" id="IPR007048">
    <property type="entry name" value="IraD/Gp25-like"/>
</dbReference>
<keyword evidence="4" id="KW-1185">Reference proteome</keyword>
<feature type="domain" description="IraD/Gp25-like" evidence="2">
    <location>
        <begin position="37"/>
        <end position="111"/>
    </location>
</feature>
<evidence type="ECO:0000313" key="3">
    <source>
        <dbReference type="EMBL" id="SFO45279.1"/>
    </source>
</evidence>
<dbReference type="EMBL" id="FOVR01000006">
    <property type="protein sequence ID" value="SFO45279.1"/>
    <property type="molecule type" value="Genomic_DNA"/>
</dbReference>
<evidence type="ECO:0000259" key="2">
    <source>
        <dbReference type="Pfam" id="PF04965"/>
    </source>
</evidence>
<dbReference type="STRING" id="655353.SAMN04488056_106124"/>
<dbReference type="SUPFAM" id="SSF160719">
    <property type="entry name" value="gpW/gp25-like"/>
    <property type="match status" value="1"/>
</dbReference>
<dbReference type="Pfam" id="PF04965">
    <property type="entry name" value="GPW_gp25"/>
    <property type="match status" value="1"/>
</dbReference>
<sequence>MKRPLTRRAQKTMPGIDRNTGKMASEWDHTVQSIRDYILPTPFGVRVMREDFGSFIPLMLLRENLDNENALLMFWAIALAIDLWEPRFDVKRVKPAEAVTTRRKGRLPVAVVGDFMPHGHLGDFTVEKHNVSVFLA</sequence>